<dbReference type="Proteomes" id="UP000265566">
    <property type="component" value="Chromosome 8"/>
</dbReference>
<evidence type="ECO:0000313" key="1">
    <source>
        <dbReference type="EMBL" id="RHN41439.1"/>
    </source>
</evidence>
<comment type="caution">
    <text evidence="1">The sequence shown here is derived from an EMBL/GenBank/DDBJ whole genome shotgun (WGS) entry which is preliminary data.</text>
</comment>
<reference evidence="2" key="1">
    <citation type="journal article" date="2018" name="Nat. Plants">
        <title>Whole-genome landscape of Medicago truncatula symbiotic genes.</title>
        <authorList>
            <person name="Pecrix Y."/>
            <person name="Staton S.E."/>
            <person name="Sallet E."/>
            <person name="Lelandais-Briere C."/>
            <person name="Moreau S."/>
            <person name="Carrere S."/>
            <person name="Blein T."/>
            <person name="Jardinaud M.F."/>
            <person name="Latrasse D."/>
            <person name="Zouine M."/>
            <person name="Zahm M."/>
            <person name="Kreplak J."/>
            <person name="Mayjonade B."/>
            <person name="Satge C."/>
            <person name="Perez M."/>
            <person name="Cauet S."/>
            <person name="Marande W."/>
            <person name="Chantry-Darmon C."/>
            <person name="Lopez-Roques C."/>
            <person name="Bouchez O."/>
            <person name="Berard A."/>
            <person name="Debelle F."/>
            <person name="Munos S."/>
            <person name="Bendahmane A."/>
            <person name="Berges H."/>
            <person name="Niebel A."/>
            <person name="Buitink J."/>
            <person name="Frugier F."/>
            <person name="Benhamed M."/>
            <person name="Crespi M."/>
            <person name="Gouzy J."/>
            <person name="Gamas P."/>
        </authorList>
    </citation>
    <scope>NUCLEOTIDE SEQUENCE [LARGE SCALE GENOMIC DNA]</scope>
    <source>
        <strain evidence="2">cv. Jemalong A17</strain>
    </source>
</reference>
<dbReference type="Gramene" id="rna47757">
    <property type="protein sequence ID" value="RHN41439.1"/>
    <property type="gene ID" value="gene47757"/>
</dbReference>
<sequence length="74" mass="8768">MQRFVSTRLARHEITHDDQVNKEGEFIHFALLADAELINYEITLNEEVWKSAMIEELNSINRNNTWELIELPIN</sequence>
<name>A0A396GJY7_MEDTR</name>
<dbReference type="AlphaFoldDB" id="A0A396GJY7"/>
<accession>A0A396GJY7</accession>
<proteinExistence type="predicted"/>
<protein>
    <submittedName>
        <fullName evidence="1">Uncharacterized protein</fullName>
    </submittedName>
</protein>
<gene>
    <name evidence="1" type="ORF">MtrunA17_Chr8g0366081</name>
</gene>
<organism evidence="1 2">
    <name type="scientific">Medicago truncatula</name>
    <name type="common">Barrel medic</name>
    <name type="synonym">Medicago tribuloides</name>
    <dbReference type="NCBI Taxonomy" id="3880"/>
    <lineage>
        <taxon>Eukaryota</taxon>
        <taxon>Viridiplantae</taxon>
        <taxon>Streptophyta</taxon>
        <taxon>Embryophyta</taxon>
        <taxon>Tracheophyta</taxon>
        <taxon>Spermatophyta</taxon>
        <taxon>Magnoliopsida</taxon>
        <taxon>eudicotyledons</taxon>
        <taxon>Gunneridae</taxon>
        <taxon>Pentapetalae</taxon>
        <taxon>rosids</taxon>
        <taxon>fabids</taxon>
        <taxon>Fabales</taxon>
        <taxon>Fabaceae</taxon>
        <taxon>Papilionoideae</taxon>
        <taxon>50 kb inversion clade</taxon>
        <taxon>NPAAA clade</taxon>
        <taxon>Hologalegina</taxon>
        <taxon>IRL clade</taxon>
        <taxon>Trifolieae</taxon>
        <taxon>Medicago</taxon>
    </lineage>
</organism>
<dbReference type="EMBL" id="PSQE01000008">
    <property type="protein sequence ID" value="RHN41439.1"/>
    <property type="molecule type" value="Genomic_DNA"/>
</dbReference>
<evidence type="ECO:0000313" key="2">
    <source>
        <dbReference type="Proteomes" id="UP000265566"/>
    </source>
</evidence>